<dbReference type="Proteomes" id="UP001519288">
    <property type="component" value="Unassembled WGS sequence"/>
</dbReference>
<dbReference type="InterPro" id="IPR006379">
    <property type="entry name" value="HAD-SF_hydro_IIB"/>
</dbReference>
<dbReference type="Gene3D" id="3.30.1240.10">
    <property type="match status" value="1"/>
</dbReference>
<dbReference type="SFLD" id="SFLDS00003">
    <property type="entry name" value="Haloacid_Dehalogenase"/>
    <property type="match status" value="1"/>
</dbReference>
<dbReference type="Gene3D" id="3.40.50.1000">
    <property type="entry name" value="HAD superfamily/HAD-like"/>
    <property type="match status" value="1"/>
</dbReference>
<evidence type="ECO:0000313" key="1">
    <source>
        <dbReference type="EMBL" id="MBP2000319.1"/>
    </source>
</evidence>
<dbReference type="Pfam" id="PF08282">
    <property type="entry name" value="Hydrolase_3"/>
    <property type="match status" value="1"/>
</dbReference>
<dbReference type="SFLD" id="SFLDG01144">
    <property type="entry name" value="C2.B.4:_PGP_Like"/>
    <property type="match status" value="1"/>
</dbReference>
<dbReference type="SUPFAM" id="SSF56784">
    <property type="entry name" value="HAD-like"/>
    <property type="match status" value="1"/>
</dbReference>
<dbReference type="CDD" id="cd07517">
    <property type="entry name" value="HAD_HPP"/>
    <property type="match status" value="1"/>
</dbReference>
<proteinExistence type="predicted"/>
<dbReference type="EMBL" id="JAGGLD010000001">
    <property type="protein sequence ID" value="MBP2000319.1"/>
    <property type="molecule type" value="Genomic_DNA"/>
</dbReference>
<dbReference type="NCBIfam" id="TIGR00099">
    <property type="entry name" value="Cof-subfamily"/>
    <property type="match status" value="1"/>
</dbReference>
<dbReference type="InterPro" id="IPR036412">
    <property type="entry name" value="HAD-like_sf"/>
</dbReference>
<sequence>MEQTMVFFDIDGTLLDYDKNIPASTKEAVQLLKHQGHDVAIATGRAPFQTEDIRRELGIDSYVSSNGQYVVFRGEVVYKNVISPELLESFTRFAESYNHPLLYVGEEQLKVNTQDHADVNACYASHLLGIPEFDPSFYKGKDILQCILFCTAEEEGPYFNTFGHQLKMVRWDPVASDVLPTTTSKAAGIQKLIQHAGYTPERVAAFGDHLNDREMLAYVGQSVAMGNALDEIKQIAKYTTTDVDQDGIYNGLKHLGLI</sequence>
<protein>
    <submittedName>
        <fullName evidence="1">Cof subfamily protein (Haloacid dehalogenase superfamily)</fullName>
    </submittedName>
</protein>
<accession>A0ABS4JF30</accession>
<keyword evidence="2" id="KW-1185">Reference proteome</keyword>
<dbReference type="InterPro" id="IPR023214">
    <property type="entry name" value="HAD_sf"/>
</dbReference>
<dbReference type="SFLD" id="SFLDG01140">
    <property type="entry name" value="C2.B:_Phosphomannomutase_and_P"/>
    <property type="match status" value="1"/>
</dbReference>
<dbReference type="PANTHER" id="PTHR10000:SF25">
    <property type="entry name" value="PHOSPHATASE YKRA-RELATED"/>
    <property type="match status" value="1"/>
</dbReference>
<dbReference type="InterPro" id="IPR000150">
    <property type="entry name" value="Cof"/>
</dbReference>
<reference evidence="1 2" key="1">
    <citation type="submission" date="2021-03" db="EMBL/GenBank/DDBJ databases">
        <title>Genomic Encyclopedia of Type Strains, Phase IV (KMG-IV): sequencing the most valuable type-strain genomes for metagenomic binning, comparative biology and taxonomic classification.</title>
        <authorList>
            <person name="Goeker M."/>
        </authorList>
    </citation>
    <scope>NUCLEOTIDE SEQUENCE [LARGE SCALE GENOMIC DNA]</scope>
    <source>
        <strain evidence="1 2">DSM 26806</strain>
    </source>
</reference>
<gene>
    <name evidence="1" type="ORF">J2Z69_001338</name>
</gene>
<organism evidence="1 2">
    <name type="scientific">Paenibacillus shirakamiensis</name>
    <dbReference type="NCBI Taxonomy" id="1265935"/>
    <lineage>
        <taxon>Bacteria</taxon>
        <taxon>Bacillati</taxon>
        <taxon>Bacillota</taxon>
        <taxon>Bacilli</taxon>
        <taxon>Bacillales</taxon>
        <taxon>Paenibacillaceae</taxon>
        <taxon>Paenibacillus</taxon>
    </lineage>
</organism>
<name>A0ABS4JF30_9BACL</name>
<dbReference type="RefSeq" id="WP_209860246.1">
    <property type="nucleotide sequence ID" value="NZ_JAGGLD010000001.1"/>
</dbReference>
<comment type="caution">
    <text evidence="1">The sequence shown here is derived from an EMBL/GenBank/DDBJ whole genome shotgun (WGS) entry which is preliminary data.</text>
</comment>
<evidence type="ECO:0000313" key="2">
    <source>
        <dbReference type="Proteomes" id="UP001519288"/>
    </source>
</evidence>
<dbReference type="PANTHER" id="PTHR10000">
    <property type="entry name" value="PHOSPHOSERINE PHOSPHATASE"/>
    <property type="match status" value="1"/>
</dbReference>
<dbReference type="NCBIfam" id="TIGR01484">
    <property type="entry name" value="HAD-SF-IIB"/>
    <property type="match status" value="1"/>
</dbReference>